<proteinExistence type="predicted"/>
<evidence type="ECO:0000313" key="2">
    <source>
        <dbReference type="EMBL" id="CDI83402.1"/>
    </source>
</evidence>
<name>U6GUZ7_EIMAC</name>
<dbReference type="PANTHER" id="PTHR15615">
    <property type="match status" value="1"/>
</dbReference>
<keyword evidence="3" id="KW-1185">Reference proteome</keyword>
<dbReference type="AlphaFoldDB" id="U6GUZ7"/>
<dbReference type="SUPFAM" id="SSF47954">
    <property type="entry name" value="Cyclin-like"/>
    <property type="match status" value="1"/>
</dbReference>
<dbReference type="OMA" id="HFRCSEE"/>
<dbReference type="Pfam" id="PF08613">
    <property type="entry name" value="Cyclin"/>
    <property type="match status" value="1"/>
</dbReference>
<feature type="region of interest" description="Disordered" evidence="1">
    <location>
        <begin position="70"/>
        <end position="94"/>
    </location>
</feature>
<dbReference type="RefSeq" id="XP_013247467.1">
    <property type="nucleotide sequence ID" value="XM_013392013.1"/>
</dbReference>
<reference evidence="2" key="1">
    <citation type="submission" date="2013-10" db="EMBL/GenBank/DDBJ databases">
        <title>Genomic analysis of the causative agents of coccidiosis in chickens.</title>
        <authorList>
            <person name="Reid A.J."/>
            <person name="Blake D."/>
            <person name="Billington K."/>
            <person name="Browne H."/>
            <person name="Dunn M."/>
            <person name="Hung S."/>
            <person name="Kawahara F."/>
            <person name="Miranda-Saavedra D."/>
            <person name="Mourier T."/>
            <person name="Nagra H."/>
            <person name="Otto T.D."/>
            <person name="Rawlings N."/>
            <person name="Sanchez A."/>
            <person name="Sanders M."/>
            <person name="Subramaniam C."/>
            <person name="Tay Y."/>
            <person name="Dear P."/>
            <person name="Doerig C."/>
            <person name="Gruber A."/>
            <person name="Parkinson J."/>
            <person name="Shirley M."/>
            <person name="Wan K.L."/>
            <person name="Berriman M."/>
            <person name="Tomley F."/>
            <person name="Pain A."/>
        </authorList>
    </citation>
    <scope>NUCLEOTIDE SEQUENCE</scope>
    <source>
        <strain evidence="2">Houghton</strain>
    </source>
</reference>
<dbReference type="PANTHER" id="PTHR15615:SF108">
    <property type="entry name" value="PROTEIN CNPPD1"/>
    <property type="match status" value="1"/>
</dbReference>
<dbReference type="EMBL" id="HG673410">
    <property type="protein sequence ID" value="CDI83402.1"/>
    <property type="molecule type" value="Genomic_DNA"/>
</dbReference>
<reference evidence="2" key="2">
    <citation type="submission" date="2013-10" db="EMBL/GenBank/DDBJ databases">
        <authorList>
            <person name="Aslett M."/>
        </authorList>
    </citation>
    <scope>NUCLEOTIDE SEQUENCE</scope>
    <source>
        <strain evidence="2">Houghton</strain>
    </source>
</reference>
<dbReference type="InterPro" id="IPR013922">
    <property type="entry name" value="Cyclin_PHO80-like"/>
</dbReference>
<gene>
    <name evidence="2" type="ORF">EAH_00037680</name>
</gene>
<dbReference type="Proteomes" id="UP000018050">
    <property type="component" value="Unassembled WGS sequence"/>
</dbReference>
<dbReference type="InterPro" id="IPR036915">
    <property type="entry name" value="Cyclin-like_sf"/>
</dbReference>
<accession>U6GUZ7</accession>
<evidence type="ECO:0000256" key="1">
    <source>
        <dbReference type="SAM" id="MobiDB-lite"/>
    </source>
</evidence>
<dbReference type="CDD" id="cd20558">
    <property type="entry name" value="CYCLIN_ScPCL7-like"/>
    <property type="match status" value="1"/>
</dbReference>
<protein>
    <submittedName>
        <fullName evidence="2">OSIGBa0143N19.3 protein, related</fullName>
    </submittedName>
</protein>
<dbReference type="GeneID" id="25271838"/>
<evidence type="ECO:0000313" key="3">
    <source>
        <dbReference type="Proteomes" id="UP000018050"/>
    </source>
</evidence>
<dbReference type="VEuPathDB" id="ToxoDB:EAH_00037680"/>
<dbReference type="GO" id="GO:0019901">
    <property type="term" value="F:protein kinase binding"/>
    <property type="evidence" value="ECO:0007669"/>
    <property type="project" value="InterPro"/>
</dbReference>
<organism evidence="2 3">
    <name type="scientific">Eimeria acervulina</name>
    <name type="common">Coccidian parasite</name>
    <dbReference type="NCBI Taxonomy" id="5801"/>
    <lineage>
        <taxon>Eukaryota</taxon>
        <taxon>Sar</taxon>
        <taxon>Alveolata</taxon>
        <taxon>Apicomplexa</taxon>
        <taxon>Conoidasida</taxon>
        <taxon>Coccidia</taxon>
        <taxon>Eucoccidiorida</taxon>
        <taxon>Eimeriorina</taxon>
        <taxon>Eimeriidae</taxon>
        <taxon>Eimeria</taxon>
    </lineage>
</organism>
<feature type="region of interest" description="Disordered" evidence="1">
    <location>
        <begin position="265"/>
        <end position="299"/>
    </location>
</feature>
<dbReference type="Gene3D" id="1.10.472.10">
    <property type="entry name" value="Cyclin-like"/>
    <property type="match status" value="1"/>
</dbReference>
<sequence>MEASVVQIAPQDGAIKCGCTEDQFLMQQELLQQQHMLQQQHQLLLQHQHQQVFRQQVEVREQELQQEQGRGICKQQQEHRQQPQQPQQKGYSACGGEEGVLPAGPLFVEKMSLLMEQLATCGDEPCRRPSVATRFDSICPPATSIAAYIPRLYRHFRCSEEVFVFALIYLDRVIRANHIKINALNIHRLVLAASVVGVKFVEDVRYSNRYYARVGGVGLTELNRLELAFLKLVKFDLTVSKEEYAVYRSTVLLACPKRPVSNALPAEAHQQQQQQPQQHVGAPDAVPGGIDSSSPDCCSKVQRSSLDVVTPALQQVQSRALVQHQQQQQEHQQQQQCSRGLVAVSTASTVSTTPEAGPPRLPAGSCTGAGTVAAAAVSGGAAAPTQQQQQERNMECLQRTEVLSQEGAMVRSNIQQQWQSCGQQYVGAYEQQQRQALQQTRLMVEAQIQQQQATPKLQSRLCSQERLMELQHQHHRQLIRAQQLLLLREYHQQQQLLLEQQQQQQLLLLRQQQQLLLLQEGDVMIKEAAMSPSNSFAPTSRCNSRDSLSMCGGFGMETEDKMTTAASDEELQLASPMNGLRDVLTAEVP</sequence>
<dbReference type="OrthoDB" id="337735at2759"/>